<proteinExistence type="predicted"/>
<evidence type="ECO:0000313" key="1">
    <source>
        <dbReference type="EMBL" id="RRK32789.1"/>
    </source>
</evidence>
<evidence type="ECO:0000313" key="2">
    <source>
        <dbReference type="Proteomes" id="UP000274920"/>
    </source>
</evidence>
<sequence>MVNTNGMTKEMMESLAFSEDEKAALAEARKRPVVFDEDCPETTPERALKFRRVNLPRSRVEKGA</sequence>
<dbReference type="EMBL" id="RHJS01000002">
    <property type="protein sequence ID" value="RRK32789.1"/>
    <property type="molecule type" value="Genomic_DNA"/>
</dbReference>
<dbReference type="Proteomes" id="UP000274920">
    <property type="component" value="Unassembled WGS sequence"/>
</dbReference>
<reference evidence="1" key="1">
    <citation type="submission" date="2018-10" db="EMBL/GenBank/DDBJ databases">
        <title>Schaedlerella arabinophila gen. nov. sp. nov., isolated from the mouse intestinal tract and comparative analysis with the genome of the closely related altered Schaedler flora strain ASF502.</title>
        <authorList>
            <person name="Miyake S."/>
            <person name="Soh M."/>
            <person name="Seedorf H."/>
        </authorList>
    </citation>
    <scope>NUCLEOTIDE SEQUENCE [LARGE SCALE GENOMIC DNA]</scope>
    <source>
        <strain evidence="1">DSM 106076</strain>
    </source>
</reference>
<name>A0A426DIT4_9FIRM</name>
<gene>
    <name evidence="1" type="ORF">EBB54_16555</name>
</gene>
<protein>
    <submittedName>
        <fullName evidence="1">Uncharacterized protein</fullName>
    </submittedName>
</protein>
<accession>A0A426DIT4</accession>
<dbReference type="AlphaFoldDB" id="A0A426DIT4"/>
<organism evidence="1 2">
    <name type="scientific">Schaedlerella arabinosiphila</name>
    <dbReference type="NCBI Taxonomy" id="2044587"/>
    <lineage>
        <taxon>Bacteria</taxon>
        <taxon>Bacillati</taxon>
        <taxon>Bacillota</taxon>
        <taxon>Clostridia</taxon>
        <taxon>Lachnospirales</taxon>
        <taxon>Lachnospiraceae</taxon>
        <taxon>Schaedlerella</taxon>
    </lineage>
</organism>
<dbReference type="RefSeq" id="WP_125128218.1">
    <property type="nucleotide sequence ID" value="NZ_RHJS01000002.1"/>
</dbReference>
<keyword evidence="2" id="KW-1185">Reference proteome</keyword>
<comment type="caution">
    <text evidence="1">The sequence shown here is derived from an EMBL/GenBank/DDBJ whole genome shotgun (WGS) entry which is preliminary data.</text>
</comment>